<keyword evidence="3" id="KW-0489">Methyltransferase</keyword>
<dbReference type="SUPFAM" id="SSF53335">
    <property type="entry name" value="S-adenosyl-L-methionine-dependent methyltransferases"/>
    <property type="match status" value="1"/>
</dbReference>
<name>A0A4V3A9Y3_9PROT</name>
<keyword evidence="3" id="KW-0808">Transferase</keyword>
<dbReference type="GO" id="GO:0032259">
    <property type="term" value="P:methylation"/>
    <property type="evidence" value="ECO:0007669"/>
    <property type="project" value="UniProtKB-KW"/>
</dbReference>
<organism evidence="3 4">
    <name type="scientific">Dankookia rubra</name>
    <dbReference type="NCBI Taxonomy" id="1442381"/>
    <lineage>
        <taxon>Bacteria</taxon>
        <taxon>Pseudomonadati</taxon>
        <taxon>Pseudomonadota</taxon>
        <taxon>Alphaproteobacteria</taxon>
        <taxon>Acetobacterales</taxon>
        <taxon>Roseomonadaceae</taxon>
        <taxon>Dankookia</taxon>
    </lineage>
</organism>
<dbReference type="EMBL" id="SMSJ01000027">
    <property type="protein sequence ID" value="TDH61045.1"/>
    <property type="molecule type" value="Genomic_DNA"/>
</dbReference>
<dbReference type="Proteomes" id="UP000295096">
    <property type="component" value="Unassembled WGS sequence"/>
</dbReference>
<comment type="caution">
    <text evidence="3">The sequence shown here is derived from an EMBL/GenBank/DDBJ whole genome shotgun (WGS) entry which is preliminary data.</text>
</comment>
<dbReference type="CDD" id="cd02440">
    <property type="entry name" value="AdoMet_MTases"/>
    <property type="match status" value="1"/>
</dbReference>
<evidence type="ECO:0000259" key="2">
    <source>
        <dbReference type="Pfam" id="PF08241"/>
    </source>
</evidence>
<proteinExistence type="predicted"/>
<dbReference type="OrthoDB" id="7248832at2"/>
<protein>
    <submittedName>
        <fullName evidence="3">Methyltransferase domain-containing protein</fullName>
    </submittedName>
</protein>
<dbReference type="InterPro" id="IPR029063">
    <property type="entry name" value="SAM-dependent_MTases_sf"/>
</dbReference>
<dbReference type="InterPro" id="IPR013216">
    <property type="entry name" value="Methyltransf_11"/>
</dbReference>
<dbReference type="Gene3D" id="3.40.50.150">
    <property type="entry name" value="Vaccinia Virus protein VP39"/>
    <property type="match status" value="1"/>
</dbReference>
<keyword evidence="4" id="KW-1185">Reference proteome</keyword>
<reference evidence="3 4" key="1">
    <citation type="journal article" date="2016" name="J. Microbiol.">
        <title>Dankookia rubra gen. nov., sp. nov., an alphaproteobacterium isolated from sediment of a shallow stream.</title>
        <authorList>
            <person name="Kim W.H."/>
            <person name="Kim D.H."/>
            <person name="Kang K."/>
            <person name="Ahn T.Y."/>
        </authorList>
    </citation>
    <scope>NUCLEOTIDE SEQUENCE [LARGE SCALE GENOMIC DNA]</scope>
    <source>
        <strain evidence="3 4">JCM30602</strain>
    </source>
</reference>
<gene>
    <name evidence="3" type="ORF">E2C06_18895</name>
</gene>
<evidence type="ECO:0000313" key="4">
    <source>
        <dbReference type="Proteomes" id="UP000295096"/>
    </source>
</evidence>
<feature type="coiled-coil region" evidence="1">
    <location>
        <begin position="307"/>
        <end position="398"/>
    </location>
</feature>
<dbReference type="PANTHER" id="PTHR43861:SF6">
    <property type="entry name" value="METHYLTRANSFERASE TYPE 11"/>
    <property type="match status" value="1"/>
</dbReference>
<keyword evidence="1" id="KW-0175">Coiled coil</keyword>
<evidence type="ECO:0000313" key="3">
    <source>
        <dbReference type="EMBL" id="TDH61045.1"/>
    </source>
</evidence>
<dbReference type="PANTHER" id="PTHR43861">
    <property type="entry name" value="TRANS-ACONITATE 2-METHYLTRANSFERASE-RELATED"/>
    <property type="match status" value="1"/>
</dbReference>
<accession>A0A4V3A9Y3</accession>
<evidence type="ECO:0000256" key="1">
    <source>
        <dbReference type="SAM" id="Coils"/>
    </source>
</evidence>
<dbReference type="Pfam" id="PF08241">
    <property type="entry name" value="Methyltransf_11"/>
    <property type="match status" value="1"/>
</dbReference>
<feature type="domain" description="Methyltransferase type 11" evidence="2">
    <location>
        <begin position="37"/>
        <end position="133"/>
    </location>
</feature>
<dbReference type="AlphaFoldDB" id="A0A4V3A9Y3"/>
<dbReference type="GO" id="GO:0008757">
    <property type="term" value="F:S-adenosylmethionine-dependent methyltransferase activity"/>
    <property type="evidence" value="ECO:0007669"/>
    <property type="project" value="InterPro"/>
</dbReference>
<sequence>MERLACSAAATYQPIEAAIHVSRYAGALALCPGKRVLDIACGEGYGAYLMAEAGAAAVLGIDVSAEAVKAAAANFPHPRLQLLAGDAAALDGLLGEAQFDLIVSLETVEHLGDPVGFLQALRRRCAPGGTIVVSCPNDHWYYAPAQQNPYHVRKYSFAEFRALAEECLGEGAWYFGTAALGFATLPIEGPAAGLTGLDHADARQARAAFLCRPGREDAVTLDRASYFLGAWGPDAPEVQGAALFPLSMDRYAAMLRTGDLSGHLATEAAARERLQAALATADAALRGQQQLAADQRAQAQREHAAQLAGAEAALARSTEALRQAEVRLDEAGRRAEQERRLARVQLHALRKENGILAASVARLQAAATEAQQQSAALLDAASQHAAALEAERDRSRQLTDALLDRQGAHDRLFAAHAALLEERAFLLAERERIFARMRPVWRVAQMIPSPMRRGMRRVAGPVLRRIAAQS</sequence>
<dbReference type="RefSeq" id="WP_133290170.1">
    <property type="nucleotide sequence ID" value="NZ_SMSJ01000027.1"/>
</dbReference>